<comment type="caution">
    <text evidence="26">The sequence shown here is derived from an EMBL/GenBank/DDBJ whole genome shotgun (WGS) entry which is preliminary data.</text>
</comment>
<evidence type="ECO:0000256" key="15">
    <source>
        <dbReference type="ARBA" id="ARBA00023136"/>
    </source>
</evidence>
<evidence type="ECO:0000256" key="10">
    <source>
        <dbReference type="ARBA" id="ARBA00022777"/>
    </source>
</evidence>
<keyword evidence="27" id="KW-1185">Reference proteome</keyword>
<keyword evidence="9 20" id="KW-0547">Nucleotide-binding</keyword>
<evidence type="ECO:0000256" key="14">
    <source>
        <dbReference type="ARBA" id="ARBA00022989"/>
    </source>
</evidence>
<evidence type="ECO:0000256" key="18">
    <source>
        <dbReference type="ARBA" id="ARBA00023180"/>
    </source>
</evidence>
<dbReference type="AlphaFoldDB" id="A0AAV3YJE9"/>
<evidence type="ECO:0000256" key="11">
    <source>
        <dbReference type="ARBA" id="ARBA00022782"/>
    </source>
</evidence>
<comment type="similarity">
    <text evidence="21">Belongs to the protein kinase superfamily. Tyr protein kinase family. Insulin receptor subfamily.</text>
</comment>
<protein>
    <recommendedName>
        <fullName evidence="21">Tyrosine-protein kinase receptor</fullName>
        <ecNumber evidence="21">2.7.10.1</ecNumber>
    </recommendedName>
</protein>
<dbReference type="EC" id="2.7.10.1" evidence="21"/>
<keyword evidence="2" id="KW-0217">Developmental protein</keyword>
<dbReference type="PROSITE" id="PS00239">
    <property type="entry name" value="RECEPTOR_TYR_KIN_II"/>
    <property type="match status" value="1"/>
</dbReference>
<dbReference type="SUPFAM" id="SSF56112">
    <property type="entry name" value="Protein kinase-like (PK-like)"/>
    <property type="match status" value="1"/>
</dbReference>
<dbReference type="GO" id="GO:0007169">
    <property type="term" value="P:cell surface receptor protein tyrosine kinase signaling pathway"/>
    <property type="evidence" value="ECO:0007669"/>
    <property type="project" value="InterPro"/>
</dbReference>
<dbReference type="InterPro" id="IPR017441">
    <property type="entry name" value="Protein_kinase_ATP_BS"/>
</dbReference>
<keyword evidence="11" id="KW-0221">Differentiation</keyword>
<feature type="compositionally biased region" description="Basic and acidic residues" evidence="22">
    <location>
        <begin position="314"/>
        <end position="340"/>
    </location>
</feature>
<proteinExistence type="inferred from homology"/>
<evidence type="ECO:0000256" key="16">
    <source>
        <dbReference type="ARBA" id="ARBA00023137"/>
    </source>
</evidence>
<evidence type="ECO:0000256" key="7">
    <source>
        <dbReference type="ARBA" id="ARBA00022729"/>
    </source>
</evidence>
<evidence type="ECO:0000256" key="1">
    <source>
        <dbReference type="ARBA" id="ARBA00004479"/>
    </source>
</evidence>
<feature type="chain" id="PRO_5043394086" description="Tyrosine-protein kinase receptor" evidence="24">
    <location>
        <begin position="27"/>
        <end position="738"/>
    </location>
</feature>
<dbReference type="InterPro" id="IPR011009">
    <property type="entry name" value="Kinase-like_dom_sf"/>
</dbReference>
<evidence type="ECO:0000256" key="19">
    <source>
        <dbReference type="ARBA" id="ARBA00051243"/>
    </source>
</evidence>
<evidence type="ECO:0000256" key="24">
    <source>
        <dbReference type="SAM" id="SignalP"/>
    </source>
</evidence>
<dbReference type="GO" id="GO:0043235">
    <property type="term" value="C:receptor complex"/>
    <property type="evidence" value="ECO:0007669"/>
    <property type="project" value="TreeGrafter"/>
</dbReference>
<evidence type="ECO:0000313" key="26">
    <source>
        <dbReference type="EMBL" id="GFN82480.1"/>
    </source>
</evidence>
<dbReference type="PROSITE" id="PS00107">
    <property type="entry name" value="PROTEIN_KINASE_ATP"/>
    <property type="match status" value="1"/>
</dbReference>
<organism evidence="26 27">
    <name type="scientific">Plakobranchus ocellatus</name>
    <dbReference type="NCBI Taxonomy" id="259542"/>
    <lineage>
        <taxon>Eukaryota</taxon>
        <taxon>Metazoa</taxon>
        <taxon>Spiralia</taxon>
        <taxon>Lophotrochozoa</taxon>
        <taxon>Mollusca</taxon>
        <taxon>Gastropoda</taxon>
        <taxon>Heterobranchia</taxon>
        <taxon>Euthyneura</taxon>
        <taxon>Panpulmonata</taxon>
        <taxon>Sacoglossa</taxon>
        <taxon>Placobranchoidea</taxon>
        <taxon>Plakobranchidae</taxon>
        <taxon>Plakobranchus</taxon>
    </lineage>
</organism>
<dbReference type="InterPro" id="IPR032675">
    <property type="entry name" value="LRR_dom_sf"/>
</dbReference>
<dbReference type="GO" id="GO:1990090">
    <property type="term" value="P:cellular response to nerve growth factor stimulus"/>
    <property type="evidence" value="ECO:0007669"/>
    <property type="project" value="TreeGrafter"/>
</dbReference>
<dbReference type="PROSITE" id="PS00109">
    <property type="entry name" value="PROTEIN_KINASE_TYR"/>
    <property type="match status" value="1"/>
</dbReference>
<dbReference type="GO" id="GO:0043121">
    <property type="term" value="F:neurotrophin binding"/>
    <property type="evidence" value="ECO:0007669"/>
    <property type="project" value="TreeGrafter"/>
</dbReference>
<dbReference type="FunFam" id="3.30.200.20:FF:000033">
    <property type="entry name" value="Tyrosine-protein kinase receptor"/>
    <property type="match status" value="1"/>
</dbReference>
<evidence type="ECO:0000256" key="21">
    <source>
        <dbReference type="RuleBase" id="RU000312"/>
    </source>
</evidence>
<dbReference type="PANTHER" id="PTHR24416:SF614">
    <property type="entry name" value="PROTEIN KINASE DOMAIN-CONTAINING PROTEIN"/>
    <property type="match status" value="1"/>
</dbReference>
<evidence type="ECO:0000256" key="5">
    <source>
        <dbReference type="ARBA" id="ARBA00022679"/>
    </source>
</evidence>
<dbReference type="InterPro" id="IPR008266">
    <property type="entry name" value="Tyr_kinase_AS"/>
</dbReference>
<dbReference type="GO" id="GO:0010976">
    <property type="term" value="P:positive regulation of neuron projection development"/>
    <property type="evidence" value="ECO:0007669"/>
    <property type="project" value="TreeGrafter"/>
</dbReference>
<dbReference type="Proteomes" id="UP000735302">
    <property type="component" value="Unassembled WGS sequence"/>
</dbReference>
<dbReference type="GO" id="GO:0005524">
    <property type="term" value="F:ATP binding"/>
    <property type="evidence" value="ECO:0007669"/>
    <property type="project" value="UniProtKB-UniRule"/>
</dbReference>
<accession>A0AAV3YJE9</accession>
<dbReference type="SMART" id="SM00219">
    <property type="entry name" value="TyrKc"/>
    <property type="match status" value="1"/>
</dbReference>
<comment type="subcellular location">
    <subcellularLocation>
        <location evidence="1">Membrane</location>
        <topology evidence="1">Single-pass type I membrane protein</topology>
    </subcellularLocation>
</comment>
<name>A0AAV3YJE9_9GAST</name>
<evidence type="ECO:0000256" key="20">
    <source>
        <dbReference type="PROSITE-ProRule" id="PRU10141"/>
    </source>
</evidence>
<keyword evidence="12 20" id="KW-0067">ATP-binding</keyword>
<feature type="signal peptide" evidence="24">
    <location>
        <begin position="1"/>
        <end position="26"/>
    </location>
</feature>
<keyword evidence="5" id="KW-0808">Transferase</keyword>
<keyword evidence="8" id="KW-0677">Repeat</keyword>
<evidence type="ECO:0000313" key="27">
    <source>
        <dbReference type="Proteomes" id="UP000735302"/>
    </source>
</evidence>
<keyword evidence="16" id="KW-0829">Tyrosine-protein kinase</keyword>
<gene>
    <name evidence="26" type="ORF">PoB_000898600</name>
</gene>
<evidence type="ECO:0000256" key="13">
    <source>
        <dbReference type="ARBA" id="ARBA00022902"/>
    </source>
</evidence>
<feature type="region of interest" description="Disordered" evidence="22">
    <location>
        <begin position="302"/>
        <end position="350"/>
    </location>
</feature>
<dbReference type="Gene3D" id="3.30.200.20">
    <property type="entry name" value="Phosphorylase Kinase, domain 1"/>
    <property type="match status" value="1"/>
</dbReference>
<evidence type="ECO:0000256" key="2">
    <source>
        <dbReference type="ARBA" id="ARBA00022473"/>
    </source>
</evidence>
<dbReference type="InterPro" id="IPR020635">
    <property type="entry name" value="Tyr_kinase_cat_dom"/>
</dbReference>
<keyword evidence="17 21" id="KW-0675">Receptor</keyword>
<evidence type="ECO:0000256" key="22">
    <source>
        <dbReference type="SAM" id="MobiDB-lite"/>
    </source>
</evidence>
<dbReference type="Gene3D" id="1.10.510.10">
    <property type="entry name" value="Transferase(Phosphotransferase) domain 1"/>
    <property type="match status" value="1"/>
</dbReference>
<evidence type="ECO:0000256" key="8">
    <source>
        <dbReference type="ARBA" id="ARBA00022737"/>
    </source>
</evidence>
<evidence type="ECO:0000256" key="23">
    <source>
        <dbReference type="SAM" id="Phobius"/>
    </source>
</evidence>
<keyword evidence="10" id="KW-0418">Kinase</keyword>
<dbReference type="GO" id="GO:0005030">
    <property type="term" value="F:neurotrophin receptor activity"/>
    <property type="evidence" value="ECO:0007669"/>
    <property type="project" value="TreeGrafter"/>
</dbReference>
<dbReference type="Gene3D" id="3.80.10.10">
    <property type="entry name" value="Ribonuclease Inhibitor"/>
    <property type="match status" value="1"/>
</dbReference>
<dbReference type="GO" id="GO:0007399">
    <property type="term" value="P:nervous system development"/>
    <property type="evidence" value="ECO:0007669"/>
    <property type="project" value="UniProtKB-KW"/>
</dbReference>
<feature type="transmembrane region" description="Helical" evidence="23">
    <location>
        <begin position="361"/>
        <end position="386"/>
    </location>
</feature>
<keyword evidence="15 23" id="KW-0472">Membrane</keyword>
<dbReference type="GO" id="GO:0005886">
    <property type="term" value="C:plasma membrane"/>
    <property type="evidence" value="ECO:0007669"/>
    <property type="project" value="TreeGrafter"/>
</dbReference>
<dbReference type="GO" id="GO:0030424">
    <property type="term" value="C:axon"/>
    <property type="evidence" value="ECO:0007669"/>
    <property type="project" value="TreeGrafter"/>
</dbReference>
<feature type="binding site" evidence="20">
    <location>
        <position position="485"/>
    </location>
    <ligand>
        <name>ATP</name>
        <dbReference type="ChEBI" id="CHEBI:30616"/>
    </ligand>
</feature>
<keyword evidence="7 24" id="KW-0732">Signal</keyword>
<keyword evidence="4" id="KW-0433">Leucine-rich repeat</keyword>
<comment type="catalytic activity">
    <reaction evidence="19 21">
        <text>L-tyrosyl-[protein] + ATP = O-phospho-L-tyrosyl-[protein] + ADP + H(+)</text>
        <dbReference type="Rhea" id="RHEA:10596"/>
        <dbReference type="Rhea" id="RHEA-COMP:10136"/>
        <dbReference type="Rhea" id="RHEA-COMP:20101"/>
        <dbReference type="ChEBI" id="CHEBI:15378"/>
        <dbReference type="ChEBI" id="CHEBI:30616"/>
        <dbReference type="ChEBI" id="CHEBI:46858"/>
        <dbReference type="ChEBI" id="CHEBI:61978"/>
        <dbReference type="ChEBI" id="CHEBI:456216"/>
        <dbReference type="EC" id="2.7.10.1"/>
    </reaction>
</comment>
<dbReference type="GO" id="GO:0030154">
    <property type="term" value="P:cell differentiation"/>
    <property type="evidence" value="ECO:0007669"/>
    <property type="project" value="UniProtKB-KW"/>
</dbReference>
<dbReference type="PANTHER" id="PTHR24416">
    <property type="entry name" value="TYROSINE-PROTEIN KINASE RECEPTOR"/>
    <property type="match status" value="1"/>
</dbReference>
<dbReference type="InterPro" id="IPR001245">
    <property type="entry name" value="Ser-Thr/Tyr_kinase_cat_dom"/>
</dbReference>
<reference evidence="26 27" key="1">
    <citation type="journal article" date="2021" name="Elife">
        <title>Chloroplast acquisition without the gene transfer in kleptoplastic sea slugs, Plakobranchus ocellatus.</title>
        <authorList>
            <person name="Maeda T."/>
            <person name="Takahashi S."/>
            <person name="Yoshida T."/>
            <person name="Shimamura S."/>
            <person name="Takaki Y."/>
            <person name="Nagai Y."/>
            <person name="Toyoda A."/>
            <person name="Suzuki Y."/>
            <person name="Arimoto A."/>
            <person name="Ishii H."/>
            <person name="Satoh N."/>
            <person name="Nishiyama T."/>
            <person name="Hasebe M."/>
            <person name="Maruyama T."/>
            <person name="Minagawa J."/>
            <person name="Obokata J."/>
            <person name="Shigenobu S."/>
        </authorList>
    </citation>
    <scope>NUCLEOTIDE SEQUENCE [LARGE SCALE GENOMIC DNA]</scope>
</reference>
<evidence type="ECO:0000259" key="25">
    <source>
        <dbReference type="PROSITE" id="PS50011"/>
    </source>
</evidence>
<dbReference type="InterPro" id="IPR002011">
    <property type="entry name" value="Tyr_kinase_rcpt_2_CS"/>
</dbReference>
<dbReference type="FunFam" id="1.10.510.10:FF:000034">
    <property type="entry name" value="Tyrosine-protein kinase receptor"/>
    <property type="match status" value="1"/>
</dbReference>
<dbReference type="Pfam" id="PF07714">
    <property type="entry name" value="PK_Tyr_Ser-Thr"/>
    <property type="match status" value="1"/>
</dbReference>
<keyword evidence="13" id="KW-0524">Neurogenesis</keyword>
<evidence type="ECO:0000256" key="3">
    <source>
        <dbReference type="ARBA" id="ARBA00022553"/>
    </source>
</evidence>
<evidence type="ECO:0000256" key="4">
    <source>
        <dbReference type="ARBA" id="ARBA00022614"/>
    </source>
</evidence>
<evidence type="ECO:0000256" key="12">
    <source>
        <dbReference type="ARBA" id="ARBA00022840"/>
    </source>
</evidence>
<dbReference type="SUPFAM" id="SSF52058">
    <property type="entry name" value="L domain-like"/>
    <property type="match status" value="1"/>
</dbReference>
<dbReference type="GO" id="GO:0051897">
    <property type="term" value="P:positive regulation of phosphatidylinositol 3-kinase/protein kinase B signal transduction"/>
    <property type="evidence" value="ECO:0007669"/>
    <property type="project" value="TreeGrafter"/>
</dbReference>
<dbReference type="PROSITE" id="PS50011">
    <property type="entry name" value="PROTEIN_KINASE_DOM"/>
    <property type="match status" value="1"/>
</dbReference>
<dbReference type="GO" id="GO:0004714">
    <property type="term" value="F:transmembrane receptor protein tyrosine kinase activity"/>
    <property type="evidence" value="ECO:0007669"/>
    <property type="project" value="UniProtKB-EC"/>
</dbReference>
<dbReference type="PRINTS" id="PR00109">
    <property type="entry name" value="TYRKINASE"/>
</dbReference>
<dbReference type="InterPro" id="IPR000719">
    <property type="entry name" value="Prot_kinase_dom"/>
</dbReference>
<feature type="domain" description="Protein kinase" evidence="25">
    <location>
        <begin position="451"/>
        <end position="734"/>
    </location>
</feature>
<dbReference type="EMBL" id="BLXT01000981">
    <property type="protein sequence ID" value="GFN82480.1"/>
    <property type="molecule type" value="Genomic_DNA"/>
</dbReference>
<keyword evidence="3 21" id="KW-0597">Phosphoprotein</keyword>
<sequence length="738" mass="84529">MQFFGNRLSSLIWAIIFLELFQPSLCSLQYFDCPQNCTCEMDQELQGRALTCTTPDTLTSFPVMDMEGAGEIFGISIAQQPRLQYLEDGTFQNFTNVRKITLEESGLDYLDNNVFKNLNFLQKLHLKNNQISEFPLSIVEDLNLTEVFLQGNPLECSCWNFWLFDNHELTNMSQVLCNEDNLLWTGASIASLFNKDNFSQPVYKPSACAPPKIKELHFRGTRFLQRFHLVGTGWPLPQMEWNILAVNLTGAYNFTMENVDEKGEIRIARVLQPGVRVEETLTVTLKNSLGIISETRTLRPVKGSSLKSAGETKSITKEKSKDAEEQEKRDKEEVEYSEKENGEEDVEKISVPGQENSTNIILLHIFAPLTAFAFLMIVVVCLYFKFRDHIFKLIRRCKRRHFVGNNFASRVEGVPLTGITAENPNYNNSSLNGKMGCCSSACVKRIPLEKILLRRSIGEGAFGRVFLGECMDLERRKLFTIVAVKTLKGNCSEHLRRDFEREAEFLATLEHENIVHFYGACTETSDWMMVFEYMEHGDLKNYLRSHKPDTAQCTDGLLPTGEALTKPELLKIIVQIAKGLRFLAAQRFVHRDLATRNCLVGNGLKVKIGDFGMARDIYSTDYYRVEGSSMLPVRWHPPESIFYRTFTIESDVWSFGVTMWEVVTYGLQPWSEFSNSEVVEHIKNCHILPRPSGCPDFIYDLMKGCWKINPQERYTMKSICELLKDAEWKQPDYLDLVG</sequence>
<keyword evidence="14 23" id="KW-1133">Transmembrane helix</keyword>
<evidence type="ECO:0000256" key="17">
    <source>
        <dbReference type="ARBA" id="ARBA00023170"/>
    </source>
</evidence>
<keyword evidence="6 21" id="KW-0812">Transmembrane</keyword>
<dbReference type="InterPro" id="IPR050122">
    <property type="entry name" value="RTK"/>
</dbReference>
<keyword evidence="18" id="KW-0325">Glycoprotein</keyword>
<evidence type="ECO:0000256" key="9">
    <source>
        <dbReference type="ARBA" id="ARBA00022741"/>
    </source>
</evidence>
<evidence type="ECO:0000256" key="6">
    <source>
        <dbReference type="ARBA" id="ARBA00022692"/>
    </source>
</evidence>